<dbReference type="EMBL" id="AP018365">
    <property type="protein sequence ID" value="BBB01724.1"/>
    <property type="molecule type" value="Genomic_DNA"/>
</dbReference>
<comment type="cofactor">
    <cofactor evidence="1">
        <name>Mg(2+)</name>
        <dbReference type="ChEBI" id="CHEBI:18420"/>
    </cofactor>
</comment>
<name>A0A7U3UZI9_9ACTN</name>
<proteinExistence type="predicted"/>
<reference evidence="4 5" key="3">
    <citation type="journal article" date="2011" name="Nat. Chem. Biol.">
        <title>Reveromycin A biosynthesis uses RevG and RevJ for stereospecific spiroacetal formation.</title>
        <authorList>
            <person name="Takahashi S."/>
            <person name="Toyoda A."/>
            <person name="Sekiyama Y."/>
            <person name="Takagi H."/>
            <person name="Nogawa T."/>
            <person name="Uramoto M."/>
            <person name="Suzuki R."/>
            <person name="Koshino H."/>
            <person name="Kumano T."/>
            <person name="Panthee S."/>
            <person name="Dairi T."/>
            <person name="Ishikawa J."/>
            <person name="Ikeda H."/>
            <person name="Sakaki Y."/>
            <person name="Osada H."/>
        </authorList>
    </citation>
    <scope>NUCLEOTIDE SEQUENCE [LARGE SCALE GENOMIC DNA]</scope>
    <source>
        <strain evidence="4 5">SN-593</strain>
    </source>
</reference>
<dbReference type="Pfam" id="PF00293">
    <property type="entry name" value="NUDIX"/>
    <property type="match status" value="1"/>
</dbReference>
<gene>
    <name evidence="4" type="ORF">RVR_9267</name>
</gene>
<dbReference type="Gene3D" id="3.90.79.10">
    <property type="entry name" value="Nucleoside Triphosphate Pyrophosphohydrolase"/>
    <property type="match status" value="1"/>
</dbReference>
<accession>A0A7U3UZI9</accession>
<dbReference type="PROSITE" id="PS51462">
    <property type="entry name" value="NUDIX"/>
    <property type="match status" value="1"/>
</dbReference>
<sequence>MATPQFILDIRGRAGDVLLLLPGVVMVVFDDRGRVLLNRRTDTGRWALISGIPDPGEQPAESAVREIQEETGVSAVVDRVLSVFTTEPVTYGNGDRAQYIETVLRCRAVGGEARVNDDESLDVRWFALDELPPLGPLARDRIDSALSDRPTWFAPAPAPDAALAAEGAGQRLP</sequence>
<dbReference type="InterPro" id="IPR015797">
    <property type="entry name" value="NUDIX_hydrolase-like_dom_sf"/>
</dbReference>
<dbReference type="Proteomes" id="UP000595703">
    <property type="component" value="Chromosome"/>
</dbReference>
<reference evidence="4 5" key="2">
    <citation type="journal article" date="2011" name="J. Antibiot.">
        <title>Furaquinocins I and J: novel polyketide isoprenoid hybrid compounds from Streptomyces reveromyceticus SN-593.</title>
        <authorList>
            <person name="Panthee S."/>
            <person name="Takahashi S."/>
            <person name="Takagi H."/>
            <person name="Nogawa T."/>
            <person name="Oowada E."/>
            <person name="Uramoto M."/>
            <person name="Osada H."/>
        </authorList>
    </citation>
    <scope>NUCLEOTIDE SEQUENCE [LARGE SCALE GENOMIC DNA]</scope>
    <source>
        <strain evidence="4 5">SN-593</strain>
    </source>
</reference>
<dbReference type="InterPro" id="IPR000086">
    <property type="entry name" value="NUDIX_hydrolase_dom"/>
</dbReference>
<reference evidence="4 5" key="1">
    <citation type="journal article" date="2010" name="J. Bacteriol.">
        <title>Biochemical characterization of a novel indole prenyltransferase from Streptomyces sp. SN-593.</title>
        <authorList>
            <person name="Takahashi S."/>
            <person name="Takagi H."/>
            <person name="Toyoda A."/>
            <person name="Uramoto M."/>
            <person name="Nogawa T."/>
            <person name="Ueki M."/>
            <person name="Sakaki Y."/>
            <person name="Osada H."/>
        </authorList>
    </citation>
    <scope>NUCLEOTIDE SEQUENCE [LARGE SCALE GENOMIC DNA]</scope>
    <source>
        <strain evidence="4 5">SN-593</strain>
    </source>
</reference>
<dbReference type="AlphaFoldDB" id="A0A7U3UZI9"/>
<evidence type="ECO:0000313" key="5">
    <source>
        <dbReference type="Proteomes" id="UP000595703"/>
    </source>
</evidence>
<dbReference type="RefSeq" id="WP_202237616.1">
    <property type="nucleotide sequence ID" value="NZ_AP018365.1"/>
</dbReference>
<dbReference type="KEGG" id="arev:RVR_9267"/>
<evidence type="ECO:0000313" key="4">
    <source>
        <dbReference type="EMBL" id="BBB01724.1"/>
    </source>
</evidence>
<organism evidence="4 5">
    <name type="scientific">Actinacidiphila reveromycinica</name>
    <dbReference type="NCBI Taxonomy" id="659352"/>
    <lineage>
        <taxon>Bacteria</taxon>
        <taxon>Bacillati</taxon>
        <taxon>Actinomycetota</taxon>
        <taxon>Actinomycetes</taxon>
        <taxon>Kitasatosporales</taxon>
        <taxon>Streptomycetaceae</taxon>
        <taxon>Actinacidiphila</taxon>
    </lineage>
</organism>
<reference evidence="4 5" key="4">
    <citation type="journal article" date="2020" name="Sci. Rep.">
        <title>beta-carboline chemical signals induce reveromycin production through a LuxR family regulator in Streptomyces sp. SN-593.</title>
        <authorList>
            <person name="Panthee S."/>
            <person name="Kito N."/>
            <person name="Hayashi T."/>
            <person name="Shimizu T."/>
            <person name="Ishikawa J."/>
            <person name="Hamamoto H."/>
            <person name="Osada H."/>
            <person name="Takahashi S."/>
        </authorList>
    </citation>
    <scope>NUCLEOTIDE SEQUENCE [LARGE SCALE GENOMIC DNA]</scope>
    <source>
        <strain evidence="4 5">SN-593</strain>
    </source>
</reference>
<dbReference type="CDD" id="cd18879">
    <property type="entry name" value="NUDIX_Hydrolase"/>
    <property type="match status" value="1"/>
</dbReference>
<protein>
    <submittedName>
        <fullName evidence="4">Putative MutT-like protein</fullName>
    </submittedName>
</protein>
<keyword evidence="5" id="KW-1185">Reference proteome</keyword>
<feature type="domain" description="Nudix hydrolase" evidence="3">
    <location>
        <begin position="19"/>
        <end position="150"/>
    </location>
</feature>
<evidence type="ECO:0000256" key="2">
    <source>
        <dbReference type="ARBA" id="ARBA00022801"/>
    </source>
</evidence>
<evidence type="ECO:0000256" key="1">
    <source>
        <dbReference type="ARBA" id="ARBA00001946"/>
    </source>
</evidence>
<dbReference type="PANTHER" id="PTHR43046:SF16">
    <property type="entry name" value="ADP-RIBOSE PYROPHOSPHATASE YJHB-RELATED"/>
    <property type="match status" value="1"/>
</dbReference>
<dbReference type="GO" id="GO:0016787">
    <property type="term" value="F:hydrolase activity"/>
    <property type="evidence" value="ECO:0007669"/>
    <property type="project" value="UniProtKB-KW"/>
</dbReference>
<keyword evidence="2" id="KW-0378">Hydrolase</keyword>
<evidence type="ECO:0000259" key="3">
    <source>
        <dbReference type="PROSITE" id="PS51462"/>
    </source>
</evidence>
<dbReference type="SUPFAM" id="SSF55811">
    <property type="entry name" value="Nudix"/>
    <property type="match status" value="1"/>
</dbReference>
<dbReference type="PANTHER" id="PTHR43046">
    <property type="entry name" value="GDP-MANNOSE MANNOSYL HYDROLASE"/>
    <property type="match status" value="1"/>
</dbReference>